<proteinExistence type="predicted"/>
<gene>
    <name evidence="2" type="ORF">HWQ56_14495</name>
</gene>
<dbReference type="AlphaFoldDB" id="A0A7D5H669"/>
<dbReference type="PANTHER" id="PTHR37314">
    <property type="entry name" value="SLR0142 PROTEIN"/>
    <property type="match status" value="1"/>
</dbReference>
<evidence type="ECO:0000313" key="3">
    <source>
        <dbReference type="Proteomes" id="UP000509568"/>
    </source>
</evidence>
<dbReference type="PANTHER" id="PTHR37314:SF4">
    <property type="entry name" value="UPF0700 TRANSMEMBRANE PROTEIN YOAK"/>
    <property type="match status" value="1"/>
</dbReference>
<evidence type="ECO:0000256" key="1">
    <source>
        <dbReference type="SAM" id="Phobius"/>
    </source>
</evidence>
<dbReference type="Pfam" id="PF06912">
    <property type="entry name" value="DUF1275"/>
    <property type="match status" value="1"/>
</dbReference>
<evidence type="ECO:0000313" key="2">
    <source>
        <dbReference type="EMBL" id="QKZ04929.1"/>
    </source>
</evidence>
<keyword evidence="3" id="KW-1185">Reference proteome</keyword>
<keyword evidence="1" id="KW-0812">Transmembrane</keyword>
<dbReference type="EMBL" id="CP056030">
    <property type="protein sequence ID" value="QKZ04929.1"/>
    <property type="molecule type" value="Genomic_DNA"/>
</dbReference>
<name>A0A7D5H669_9PSED</name>
<feature type="transmembrane region" description="Helical" evidence="1">
    <location>
        <begin position="57"/>
        <end position="77"/>
    </location>
</feature>
<protein>
    <submittedName>
        <fullName evidence="2">DUF1275 domain-containing protein</fullName>
    </submittedName>
</protein>
<organism evidence="2 3">
    <name type="scientific">Pseudomonas eucalypticola</name>
    <dbReference type="NCBI Taxonomy" id="2599595"/>
    <lineage>
        <taxon>Bacteria</taxon>
        <taxon>Pseudomonadati</taxon>
        <taxon>Pseudomonadota</taxon>
        <taxon>Gammaproteobacteria</taxon>
        <taxon>Pseudomonadales</taxon>
        <taxon>Pseudomonadaceae</taxon>
        <taxon>Pseudomonas</taxon>
    </lineage>
</organism>
<keyword evidence="1" id="KW-0472">Membrane</keyword>
<dbReference type="Proteomes" id="UP000509568">
    <property type="component" value="Chromosome"/>
</dbReference>
<accession>A0A7D5H669</accession>
<sequence>MPQPSRPIAWTLLPLLALAGATDALMIVHSKELLAVYMTGNSTKLGDFLMLAEWGRVAEIASVIATFVFAATFATWLGDRGGRWRASLVLMLTGVLLMLAGPLAAQSPQPYSMATVWVIAAAMGALNQVRVDEPGVTFVTGSLVKLGRCLAGRQWAPATDALLRWLSFLAGAFAGALVDSRLGAMTLLVLGAFAVAGAMGCWAVQARLLPANA</sequence>
<reference evidence="2 3" key="1">
    <citation type="submission" date="2020-06" db="EMBL/GenBank/DDBJ databases">
        <title>Pseudomonas eucalypticola sp. nov., an endophyte of Eucalyptus dunnii leaves with biocontrol ability of eucalyptus leaf blight.</title>
        <authorList>
            <person name="Liu Y."/>
            <person name="Song Z."/>
            <person name="Zeng H."/>
            <person name="Lu M."/>
            <person name="Wang X."/>
            <person name="Lian X."/>
            <person name="Zhang Q."/>
        </authorList>
    </citation>
    <scope>NUCLEOTIDE SEQUENCE [LARGE SCALE GENOMIC DNA]</scope>
    <source>
        <strain evidence="2 3">NP-1</strain>
    </source>
</reference>
<feature type="transmembrane region" description="Helical" evidence="1">
    <location>
        <begin position="84"/>
        <end position="105"/>
    </location>
</feature>
<dbReference type="RefSeq" id="WP_176570936.1">
    <property type="nucleotide sequence ID" value="NZ_CP056030.1"/>
</dbReference>
<dbReference type="KEGG" id="pez:HWQ56_14495"/>
<keyword evidence="1" id="KW-1133">Transmembrane helix</keyword>
<feature type="transmembrane region" description="Helical" evidence="1">
    <location>
        <begin position="184"/>
        <end position="204"/>
    </location>
</feature>
<dbReference type="InterPro" id="IPR010699">
    <property type="entry name" value="DUF1275"/>
</dbReference>